<dbReference type="VEuPathDB" id="CryptoDB:GNI_171500"/>
<comment type="caution">
    <text evidence="2">The sequence shown here is derived from an EMBL/GenBank/DDBJ whole genome shotgun (WGS) entry which is preliminary data.</text>
</comment>
<reference evidence="2" key="1">
    <citation type="submission" date="2013-12" db="EMBL/GenBank/DDBJ databases">
        <authorList>
            <person name="Omoto C.K."/>
            <person name="Sibley D."/>
            <person name="Venepally P."/>
            <person name="Hadjithomas M."/>
            <person name="Karamycheva S."/>
            <person name="Brunk B."/>
            <person name="Roos D."/>
            <person name="Caler E."/>
            <person name="Lorenzi H."/>
        </authorList>
    </citation>
    <scope>NUCLEOTIDE SEQUENCE</scope>
</reference>
<name>A0A023AXR9_GRENI</name>
<dbReference type="GeneID" id="22915866"/>
<protein>
    <submittedName>
        <fullName evidence="2">Uncharacterized protein</fullName>
    </submittedName>
</protein>
<organism evidence="2 3">
    <name type="scientific">Gregarina niphandrodes</name>
    <name type="common">Septate eugregarine</name>
    <dbReference type="NCBI Taxonomy" id="110365"/>
    <lineage>
        <taxon>Eukaryota</taxon>
        <taxon>Sar</taxon>
        <taxon>Alveolata</taxon>
        <taxon>Apicomplexa</taxon>
        <taxon>Conoidasida</taxon>
        <taxon>Gregarinasina</taxon>
        <taxon>Eugregarinorida</taxon>
        <taxon>Gregarinidae</taxon>
        <taxon>Gregarina</taxon>
    </lineage>
</organism>
<dbReference type="Proteomes" id="UP000019763">
    <property type="component" value="Unassembled WGS sequence"/>
</dbReference>
<evidence type="ECO:0000313" key="2">
    <source>
        <dbReference type="EMBL" id="EZG43446.1"/>
    </source>
</evidence>
<dbReference type="AlphaFoldDB" id="A0A023AXR9"/>
<gene>
    <name evidence="2" type="ORF">GNI_171500</name>
</gene>
<keyword evidence="3" id="KW-1185">Reference proteome</keyword>
<evidence type="ECO:0000313" key="3">
    <source>
        <dbReference type="Proteomes" id="UP000019763"/>
    </source>
</evidence>
<evidence type="ECO:0000256" key="1">
    <source>
        <dbReference type="SAM" id="MobiDB-lite"/>
    </source>
</evidence>
<dbReference type="OrthoDB" id="8122555at2759"/>
<proteinExistence type="predicted"/>
<feature type="compositionally biased region" description="Low complexity" evidence="1">
    <location>
        <begin position="127"/>
        <end position="141"/>
    </location>
</feature>
<sequence length="237" mass="26157">GRGWRLPATVTTVGKIRKGGLGVITSLEFRSGKSDGKHKPRKHGNLVPIEEGDLDTEDAARVAWYREFTRRFVGPDGRREQVYTAVPVRGFPSNQVLLALRPRSQWWAKSVRPFYANRSCVPKRKSTPSSNAAASSSTAPALLDHPVPNMLDYPGLNMLNYPGPSMLGYPEPSMLDYPGPNMLDYPGPNMLDYPGPNMLDYSGPNMLNYTGPSVLDYPEPNMLDYPGPSMLDYPGPS</sequence>
<dbReference type="EMBL" id="AFNH02001285">
    <property type="protein sequence ID" value="EZG43446.1"/>
    <property type="molecule type" value="Genomic_DNA"/>
</dbReference>
<accession>A0A023AXR9</accession>
<dbReference type="RefSeq" id="XP_011133323.1">
    <property type="nucleotide sequence ID" value="XM_011135021.1"/>
</dbReference>
<feature type="region of interest" description="Disordered" evidence="1">
    <location>
        <begin position="120"/>
        <end position="141"/>
    </location>
</feature>
<feature type="non-terminal residue" evidence="2">
    <location>
        <position position="1"/>
    </location>
</feature>
<feature type="non-terminal residue" evidence="2">
    <location>
        <position position="237"/>
    </location>
</feature>